<dbReference type="EMBL" id="BAABGT010000099">
    <property type="protein sequence ID" value="GAA4556937.1"/>
    <property type="molecule type" value="Genomic_DNA"/>
</dbReference>
<name>A0ABP8S2A3_9PSEU</name>
<dbReference type="Gene3D" id="3.90.226.10">
    <property type="entry name" value="2-enoyl-CoA Hydratase, Chain A, domain 1"/>
    <property type="match status" value="1"/>
</dbReference>
<accession>A0ABP8S2A3</accession>
<reference evidence="2" key="1">
    <citation type="journal article" date="2019" name="Int. J. Syst. Evol. Microbiol.">
        <title>The Global Catalogue of Microorganisms (GCM) 10K type strain sequencing project: providing services to taxonomists for standard genome sequencing and annotation.</title>
        <authorList>
            <consortium name="The Broad Institute Genomics Platform"/>
            <consortium name="The Broad Institute Genome Sequencing Center for Infectious Disease"/>
            <person name="Wu L."/>
            <person name="Ma J."/>
        </authorList>
    </citation>
    <scope>NUCLEOTIDE SEQUENCE [LARGE SCALE GENOMIC DNA]</scope>
    <source>
        <strain evidence="2">JCM 17906</strain>
    </source>
</reference>
<sequence>MVGRLVLVNELDSTRFETLRVRTDGVRATVTLDNPPTNLFDPQMIDDVSRLLGILRADPETRVVVFDSADPDFFIGHADLNLFLAPRTEVPPRPHVLNGLQALFEDLRTLPQATIGVLEGRAVGGGAEFLSSLDMVFAARGRAVLSQFEAAVGVIPGATGSQRLPRMLGRQRALEVILGCDEFDADTAAAYGLVNRALPAEELRGFVDRLAARIASFPAKTIAINKAAVDAATPPYFDGLLEETHALDQTLVDGEAQRRMKALLALGAQDREFELTRFSTALEELDR</sequence>
<dbReference type="Pfam" id="PF00378">
    <property type="entry name" value="ECH_1"/>
    <property type="match status" value="1"/>
</dbReference>
<protein>
    <submittedName>
        <fullName evidence="1">Enoyl-CoA hydratase/isomerase family protein</fullName>
    </submittedName>
</protein>
<dbReference type="PANTHER" id="PTHR43459">
    <property type="entry name" value="ENOYL-COA HYDRATASE"/>
    <property type="match status" value="1"/>
</dbReference>
<dbReference type="InterPro" id="IPR029045">
    <property type="entry name" value="ClpP/crotonase-like_dom_sf"/>
</dbReference>
<comment type="caution">
    <text evidence="1">The sequence shown here is derived from an EMBL/GenBank/DDBJ whole genome shotgun (WGS) entry which is preliminary data.</text>
</comment>
<proteinExistence type="predicted"/>
<organism evidence="1 2">
    <name type="scientific">Pseudonocardia xishanensis</name>
    <dbReference type="NCBI Taxonomy" id="630995"/>
    <lineage>
        <taxon>Bacteria</taxon>
        <taxon>Bacillati</taxon>
        <taxon>Actinomycetota</taxon>
        <taxon>Actinomycetes</taxon>
        <taxon>Pseudonocardiales</taxon>
        <taxon>Pseudonocardiaceae</taxon>
        <taxon>Pseudonocardia</taxon>
    </lineage>
</organism>
<dbReference type="CDD" id="cd06558">
    <property type="entry name" value="crotonase-like"/>
    <property type="match status" value="1"/>
</dbReference>
<evidence type="ECO:0000313" key="2">
    <source>
        <dbReference type="Proteomes" id="UP001501598"/>
    </source>
</evidence>
<dbReference type="Proteomes" id="UP001501598">
    <property type="component" value="Unassembled WGS sequence"/>
</dbReference>
<dbReference type="PANTHER" id="PTHR43459:SF1">
    <property type="entry name" value="EG:BACN32G11.4 PROTEIN"/>
    <property type="match status" value="1"/>
</dbReference>
<keyword evidence="2" id="KW-1185">Reference proteome</keyword>
<evidence type="ECO:0000313" key="1">
    <source>
        <dbReference type="EMBL" id="GAA4556937.1"/>
    </source>
</evidence>
<gene>
    <name evidence="1" type="ORF">GCM10023175_60290</name>
</gene>
<dbReference type="SUPFAM" id="SSF52096">
    <property type="entry name" value="ClpP/crotonase"/>
    <property type="match status" value="1"/>
</dbReference>
<dbReference type="InterPro" id="IPR001753">
    <property type="entry name" value="Enoyl-CoA_hydra/iso"/>
</dbReference>